<evidence type="ECO:0000313" key="1">
    <source>
        <dbReference type="EMBL" id="MFF5924185.1"/>
    </source>
</evidence>
<evidence type="ECO:0000313" key="2">
    <source>
        <dbReference type="Proteomes" id="UP001602370"/>
    </source>
</evidence>
<accession>A0ABW6Y3K2</accession>
<name>A0ABW6Y3K2_9ACTN</name>
<sequence>MLVGAGFIALIIGGLTYLSTGNAAGAVLAGLMAGGASAPVLHKHVGP</sequence>
<dbReference type="EMBL" id="JBIBDZ010000019">
    <property type="protein sequence ID" value="MFF5924185.1"/>
    <property type="molecule type" value="Genomic_DNA"/>
</dbReference>
<protein>
    <submittedName>
        <fullName evidence="1">Uncharacterized protein</fullName>
    </submittedName>
</protein>
<dbReference type="RefSeq" id="WP_388312117.1">
    <property type="nucleotide sequence ID" value="NZ_JBIBDZ010000019.1"/>
</dbReference>
<comment type="caution">
    <text evidence="1">The sequence shown here is derived from an EMBL/GenBank/DDBJ whole genome shotgun (WGS) entry which is preliminary data.</text>
</comment>
<gene>
    <name evidence="1" type="ORF">ACFY8C_38555</name>
</gene>
<keyword evidence="2" id="KW-1185">Reference proteome</keyword>
<dbReference type="Proteomes" id="UP001602370">
    <property type="component" value="Unassembled WGS sequence"/>
</dbReference>
<organism evidence="1 2">
    <name type="scientific">Streptomyces flavochromogenes</name>
    <dbReference type="NCBI Taxonomy" id="68199"/>
    <lineage>
        <taxon>Bacteria</taxon>
        <taxon>Bacillati</taxon>
        <taxon>Actinomycetota</taxon>
        <taxon>Actinomycetes</taxon>
        <taxon>Kitasatosporales</taxon>
        <taxon>Streptomycetaceae</taxon>
        <taxon>Streptomyces</taxon>
    </lineage>
</organism>
<proteinExistence type="predicted"/>
<reference evidence="1 2" key="1">
    <citation type="submission" date="2024-10" db="EMBL/GenBank/DDBJ databases">
        <title>The Natural Products Discovery Center: Release of the First 8490 Sequenced Strains for Exploring Actinobacteria Biosynthetic Diversity.</title>
        <authorList>
            <person name="Kalkreuter E."/>
            <person name="Kautsar S.A."/>
            <person name="Yang D."/>
            <person name="Bader C.D."/>
            <person name="Teijaro C.N."/>
            <person name="Fluegel L."/>
            <person name="Davis C.M."/>
            <person name="Simpson J.R."/>
            <person name="Lauterbach L."/>
            <person name="Steele A.D."/>
            <person name="Gui C."/>
            <person name="Meng S."/>
            <person name="Li G."/>
            <person name="Viehrig K."/>
            <person name="Ye F."/>
            <person name="Su P."/>
            <person name="Kiefer A.F."/>
            <person name="Nichols A."/>
            <person name="Cepeda A.J."/>
            <person name="Yan W."/>
            <person name="Fan B."/>
            <person name="Jiang Y."/>
            <person name="Adhikari A."/>
            <person name="Zheng C.-J."/>
            <person name="Schuster L."/>
            <person name="Cowan T.M."/>
            <person name="Smanski M.J."/>
            <person name="Chevrette M.G."/>
            <person name="De Carvalho L.P.S."/>
            <person name="Shen B."/>
        </authorList>
    </citation>
    <scope>NUCLEOTIDE SEQUENCE [LARGE SCALE GENOMIC DNA]</scope>
    <source>
        <strain evidence="1 2">NPDC012605</strain>
    </source>
</reference>